<gene>
    <name evidence="6" type="ORF">HNQ61_003840</name>
</gene>
<keyword evidence="3" id="KW-0547">Nucleotide-binding</keyword>
<dbReference type="PROSITE" id="PS50893">
    <property type="entry name" value="ABC_TRANSPORTER_2"/>
    <property type="match status" value="1"/>
</dbReference>
<comment type="caution">
    <text evidence="6">The sequence shown here is derived from an EMBL/GenBank/DDBJ whole genome shotgun (WGS) entry which is preliminary data.</text>
</comment>
<name>A0A841H2I1_9BACT</name>
<evidence type="ECO:0000259" key="5">
    <source>
        <dbReference type="PROSITE" id="PS50893"/>
    </source>
</evidence>
<protein>
    <submittedName>
        <fullName evidence="6">ABC-2 type transport system ATP-binding protein</fullName>
    </submittedName>
</protein>
<accession>A0A841H2I1</accession>
<dbReference type="Proteomes" id="UP000582837">
    <property type="component" value="Unassembled WGS sequence"/>
</dbReference>
<reference evidence="6 7" key="1">
    <citation type="submission" date="2020-08" db="EMBL/GenBank/DDBJ databases">
        <title>Genomic Encyclopedia of Type Strains, Phase IV (KMG-IV): sequencing the most valuable type-strain genomes for metagenomic binning, comparative biology and taxonomic classification.</title>
        <authorList>
            <person name="Goeker M."/>
        </authorList>
    </citation>
    <scope>NUCLEOTIDE SEQUENCE [LARGE SCALE GENOMIC DNA]</scope>
    <source>
        <strain evidence="6 7">DSM 29007</strain>
    </source>
</reference>
<evidence type="ECO:0000256" key="2">
    <source>
        <dbReference type="ARBA" id="ARBA00022448"/>
    </source>
</evidence>
<dbReference type="CDD" id="cd03230">
    <property type="entry name" value="ABC_DR_subfamily_A"/>
    <property type="match status" value="1"/>
</dbReference>
<evidence type="ECO:0000256" key="3">
    <source>
        <dbReference type="ARBA" id="ARBA00022741"/>
    </source>
</evidence>
<dbReference type="PANTHER" id="PTHR43335:SF3">
    <property type="entry name" value="ABC TRANSPORTER"/>
    <property type="match status" value="1"/>
</dbReference>
<keyword evidence="2" id="KW-0813">Transport</keyword>
<dbReference type="InterPro" id="IPR003593">
    <property type="entry name" value="AAA+_ATPase"/>
</dbReference>
<dbReference type="AlphaFoldDB" id="A0A841H2I1"/>
<dbReference type="GO" id="GO:0016887">
    <property type="term" value="F:ATP hydrolysis activity"/>
    <property type="evidence" value="ECO:0007669"/>
    <property type="project" value="InterPro"/>
</dbReference>
<comment type="similarity">
    <text evidence="1">Belongs to the ABC transporter superfamily.</text>
</comment>
<dbReference type="InterPro" id="IPR003439">
    <property type="entry name" value="ABC_transporter-like_ATP-bd"/>
</dbReference>
<keyword evidence="4 6" id="KW-0067">ATP-binding</keyword>
<dbReference type="RefSeq" id="WP_170032213.1">
    <property type="nucleotide sequence ID" value="NZ_JABDTL010000001.1"/>
</dbReference>
<evidence type="ECO:0000313" key="6">
    <source>
        <dbReference type="EMBL" id="MBB6072178.1"/>
    </source>
</evidence>
<sequence length="248" mass="27061">MIEVQGFTKQYEGRVAVDDLTFSVQGGEIVGLVGPNGAGKTTTLRALAGIHPATAGRILIGGHDLAREPIQAKRRLALIPDEPQLFSSLTVWEHLDFTARVYGVRDWRAPGERLLTELELIDRRDSMADELSRGMRQKVAVACALLHDPAVLLLDEPLTGLDPRGIRTLYDTIRRRAAAGCAVMLSSHLLGQIEGLCTSFLVVRLGRMLFHGSRDDLRARYAAELGEAASLEDIFFHLTEDAAPGTPA</sequence>
<evidence type="ECO:0000256" key="4">
    <source>
        <dbReference type="ARBA" id="ARBA00022840"/>
    </source>
</evidence>
<organism evidence="6 7">
    <name type="scientific">Longimicrobium terrae</name>
    <dbReference type="NCBI Taxonomy" id="1639882"/>
    <lineage>
        <taxon>Bacteria</taxon>
        <taxon>Pseudomonadati</taxon>
        <taxon>Gemmatimonadota</taxon>
        <taxon>Longimicrobiia</taxon>
        <taxon>Longimicrobiales</taxon>
        <taxon>Longimicrobiaceae</taxon>
        <taxon>Longimicrobium</taxon>
    </lineage>
</organism>
<dbReference type="EMBL" id="JACHIA010000013">
    <property type="protein sequence ID" value="MBB6072178.1"/>
    <property type="molecule type" value="Genomic_DNA"/>
</dbReference>
<dbReference type="SMART" id="SM00382">
    <property type="entry name" value="AAA"/>
    <property type="match status" value="1"/>
</dbReference>
<evidence type="ECO:0000313" key="7">
    <source>
        <dbReference type="Proteomes" id="UP000582837"/>
    </source>
</evidence>
<dbReference type="PANTHER" id="PTHR43335">
    <property type="entry name" value="ABC TRANSPORTER, ATP-BINDING PROTEIN"/>
    <property type="match status" value="1"/>
</dbReference>
<dbReference type="Gene3D" id="3.40.50.300">
    <property type="entry name" value="P-loop containing nucleotide triphosphate hydrolases"/>
    <property type="match status" value="1"/>
</dbReference>
<dbReference type="InterPro" id="IPR027417">
    <property type="entry name" value="P-loop_NTPase"/>
</dbReference>
<dbReference type="SUPFAM" id="SSF52540">
    <property type="entry name" value="P-loop containing nucleoside triphosphate hydrolases"/>
    <property type="match status" value="1"/>
</dbReference>
<evidence type="ECO:0000256" key="1">
    <source>
        <dbReference type="ARBA" id="ARBA00005417"/>
    </source>
</evidence>
<feature type="domain" description="ABC transporter" evidence="5">
    <location>
        <begin position="2"/>
        <end position="230"/>
    </location>
</feature>
<keyword evidence="7" id="KW-1185">Reference proteome</keyword>
<dbReference type="Pfam" id="PF00005">
    <property type="entry name" value="ABC_tran"/>
    <property type="match status" value="1"/>
</dbReference>
<dbReference type="GO" id="GO:0005524">
    <property type="term" value="F:ATP binding"/>
    <property type="evidence" value="ECO:0007669"/>
    <property type="project" value="UniProtKB-KW"/>
</dbReference>
<proteinExistence type="inferred from homology"/>